<evidence type="ECO:0000313" key="4">
    <source>
        <dbReference type="Proteomes" id="UP000199394"/>
    </source>
</evidence>
<dbReference type="PANTHER" id="PTHR34477">
    <property type="entry name" value="UPF0213 PROTEIN YHBQ"/>
    <property type="match status" value="1"/>
</dbReference>
<feature type="domain" description="GIY-YIG" evidence="2">
    <location>
        <begin position="2"/>
        <end position="77"/>
    </location>
</feature>
<gene>
    <name evidence="3" type="ORF">SAMN04515656_10611</name>
</gene>
<name>A0A1H3ZJC7_9FIRM</name>
<dbReference type="PANTHER" id="PTHR34477:SF1">
    <property type="entry name" value="UPF0213 PROTEIN YHBQ"/>
    <property type="match status" value="1"/>
</dbReference>
<accession>A0A1H3ZJC7</accession>
<dbReference type="Pfam" id="PF01541">
    <property type="entry name" value="GIY-YIG"/>
    <property type="match status" value="1"/>
</dbReference>
<protein>
    <submittedName>
        <fullName evidence="3">Putative endonuclease</fullName>
    </submittedName>
</protein>
<proteinExistence type="inferred from homology"/>
<dbReference type="GO" id="GO:0004519">
    <property type="term" value="F:endonuclease activity"/>
    <property type="evidence" value="ECO:0007669"/>
    <property type="project" value="UniProtKB-KW"/>
</dbReference>
<reference evidence="3 4" key="1">
    <citation type="submission" date="2016-10" db="EMBL/GenBank/DDBJ databases">
        <authorList>
            <person name="de Groot N.N."/>
        </authorList>
    </citation>
    <scope>NUCLEOTIDE SEQUENCE [LARGE SCALE GENOMIC DNA]</scope>
    <source>
        <strain evidence="3 4">SR12</strain>
    </source>
</reference>
<dbReference type="Proteomes" id="UP000199394">
    <property type="component" value="Unassembled WGS sequence"/>
</dbReference>
<dbReference type="PROSITE" id="PS50164">
    <property type="entry name" value="GIY_YIG"/>
    <property type="match status" value="1"/>
</dbReference>
<keyword evidence="4" id="KW-1185">Reference proteome</keyword>
<organism evidence="3 4">
    <name type="scientific">Eubacterium aggregans</name>
    <dbReference type="NCBI Taxonomy" id="81409"/>
    <lineage>
        <taxon>Bacteria</taxon>
        <taxon>Bacillati</taxon>
        <taxon>Bacillota</taxon>
        <taxon>Clostridia</taxon>
        <taxon>Eubacteriales</taxon>
        <taxon>Eubacteriaceae</taxon>
        <taxon>Eubacterium</taxon>
    </lineage>
</organism>
<dbReference type="STRING" id="81409.SAMN04515656_10611"/>
<evidence type="ECO:0000259" key="2">
    <source>
        <dbReference type="PROSITE" id="PS50164"/>
    </source>
</evidence>
<dbReference type="AlphaFoldDB" id="A0A1H3ZJC7"/>
<sequence>MGKHFVYILRCADDTLYTGWTTDLHRRIRTHNQGNGAKYTKNRLPVILEYYEVFNEKGDALSREAAIKKLSRFKKLELIAQQQGESD</sequence>
<evidence type="ECO:0000313" key="3">
    <source>
        <dbReference type="EMBL" id="SEA23879.1"/>
    </source>
</evidence>
<dbReference type="InterPro" id="IPR000305">
    <property type="entry name" value="GIY-YIG_endonuc"/>
</dbReference>
<dbReference type="InterPro" id="IPR035901">
    <property type="entry name" value="GIY-YIG_endonuc_sf"/>
</dbReference>
<keyword evidence="3" id="KW-0255">Endonuclease</keyword>
<dbReference type="OrthoDB" id="9807770at2"/>
<dbReference type="SUPFAM" id="SSF82771">
    <property type="entry name" value="GIY-YIG endonuclease"/>
    <property type="match status" value="1"/>
</dbReference>
<dbReference type="RefSeq" id="WP_090305766.1">
    <property type="nucleotide sequence ID" value="NZ_FNRK01000006.1"/>
</dbReference>
<keyword evidence="3" id="KW-0378">Hydrolase</keyword>
<keyword evidence="3" id="KW-0540">Nuclease</keyword>
<dbReference type="InterPro" id="IPR050190">
    <property type="entry name" value="UPF0213_domain"/>
</dbReference>
<evidence type="ECO:0000256" key="1">
    <source>
        <dbReference type="ARBA" id="ARBA00007435"/>
    </source>
</evidence>
<dbReference type="Gene3D" id="3.40.1440.10">
    <property type="entry name" value="GIY-YIG endonuclease"/>
    <property type="match status" value="1"/>
</dbReference>
<comment type="similarity">
    <text evidence="1">Belongs to the UPF0213 family.</text>
</comment>
<dbReference type="EMBL" id="FNRK01000006">
    <property type="protein sequence ID" value="SEA23879.1"/>
    <property type="molecule type" value="Genomic_DNA"/>
</dbReference>
<dbReference type="CDD" id="cd10456">
    <property type="entry name" value="GIY-YIG_UPF0213"/>
    <property type="match status" value="1"/>
</dbReference>